<protein>
    <submittedName>
        <fullName evidence="2">Uncharacterized protein</fullName>
    </submittedName>
</protein>
<sequence>MNSFKIEAQNEIGTRGGSKDEVDEKAERRRKSFESSKTFKNAAQQVVMNLVNNFRSANRDQIVNVCMAALNYAAKVVGSNQKFSFNTGVDFIGRISQYYMPGVVSPSGGAVPQRKRVKQELPMPPSPGQMSIPRQMAPLSARQAAPPPRPRQQFEEVPLTADVNNYRNGDDADSWDEARARQLENEAFDEDDEPAPPSNIHPQAYYEY</sequence>
<dbReference type="AlphaFoldDB" id="A2GJM3"/>
<gene>
    <name evidence="2" type="ORF">TVAG_159110</name>
</gene>
<reference evidence="2" key="1">
    <citation type="submission" date="2006-10" db="EMBL/GenBank/DDBJ databases">
        <authorList>
            <person name="Amadeo P."/>
            <person name="Zhao Q."/>
            <person name="Wortman J."/>
            <person name="Fraser-Liggett C."/>
            <person name="Carlton J."/>
        </authorList>
    </citation>
    <scope>NUCLEOTIDE SEQUENCE</scope>
    <source>
        <strain evidence="2">G3</strain>
    </source>
</reference>
<evidence type="ECO:0000313" key="3">
    <source>
        <dbReference type="Proteomes" id="UP000001542"/>
    </source>
</evidence>
<evidence type="ECO:0000256" key="1">
    <source>
        <dbReference type="SAM" id="MobiDB-lite"/>
    </source>
</evidence>
<dbReference type="Proteomes" id="UP000001542">
    <property type="component" value="Unassembled WGS sequence"/>
</dbReference>
<dbReference type="RefSeq" id="XP_001295574.1">
    <property type="nucleotide sequence ID" value="XM_001295573.1"/>
</dbReference>
<dbReference type="VEuPathDB" id="TrichDB:TVAGG3_0458250"/>
<dbReference type="VEuPathDB" id="TrichDB:TVAG_159110"/>
<dbReference type="KEGG" id="tva:4740275"/>
<dbReference type="EMBL" id="DS116531">
    <property type="protein sequence ID" value="EAX82644.1"/>
    <property type="molecule type" value="Genomic_DNA"/>
</dbReference>
<proteinExistence type="predicted"/>
<name>A2GJM3_TRIV3</name>
<feature type="compositionally biased region" description="Basic and acidic residues" evidence="1">
    <location>
        <begin position="17"/>
        <end position="27"/>
    </location>
</feature>
<dbReference type="InParanoid" id="A2GJM3"/>
<feature type="region of interest" description="Disordered" evidence="1">
    <location>
        <begin position="1"/>
        <end position="36"/>
    </location>
</feature>
<evidence type="ECO:0000313" key="2">
    <source>
        <dbReference type="EMBL" id="EAX82644.1"/>
    </source>
</evidence>
<feature type="region of interest" description="Disordered" evidence="1">
    <location>
        <begin position="107"/>
        <end position="208"/>
    </location>
</feature>
<accession>A2GJM3</accession>
<reference evidence="2" key="2">
    <citation type="journal article" date="2007" name="Science">
        <title>Draft genome sequence of the sexually transmitted pathogen Trichomonas vaginalis.</title>
        <authorList>
            <person name="Carlton J.M."/>
            <person name="Hirt R.P."/>
            <person name="Silva J.C."/>
            <person name="Delcher A.L."/>
            <person name="Schatz M."/>
            <person name="Zhao Q."/>
            <person name="Wortman J.R."/>
            <person name="Bidwell S.L."/>
            <person name="Alsmark U.C.M."/>
            <person name="Besteiro S."/>
            <person name="Sicheritz-Ponten T."/>
            <person name="Noel C.J."/>
            <person name="Dacks J.B."/>
            <person name="Foster P.G."/>
            <person name="Simillion C."/>
            <person name="Van de Peer Y."/>
            <person name="Miranda-Saavedra D."/>
            <person name="Barton G.J."/>
            <person name="Westrop G.D."/>
            <person name="Mueller S."/>
            <person name="Dessi D."/>
            <person name="Fiori P.L."/>
            <person name="Ren Q."/>
            <person name="Paulsen I."/>
            <person name="Zhang H."/>
            <person name="Bastida-Corcuera F.D."/>
            <person name="Simoes-Barbosa A."/>
            <person name="Brown M.T."/>
            <person name="Hayes R.D."/>
            <person name="Mukherjee M."/>
            <person name="Okumura C.Y."/>
            <person name="Schneider R."/>
            <person name="Smith A.J."/>
            <person name="Vanacova S."/>
            <person name="Villalvazo M."/>
            <person name="Haas B.J."/>
            <person name="Pertea M."/>
            <person name="Feldblyum T.V."/>
            <person name="Utterback T.R."/>
            <person name="Shu C.L."/>
            <person name="Osoegawa K."/>
            <person name="de Jong P.J."/>
            <person name="Hrdy I."/>
            <person name="Horvathova L."/>
            <person name="Zubacova Z."/>
            <person name="Dolezal P."/>
            <person name="Malik S.B."/>
            <person name="Logsdon J.M. Jr."/>
            <person name="Henze K."/>
            <person name="Gupta A."/>
            <person name="Wang C.C."/>
            <person name="Dunne R.L."/>
            <person name="Upcroft J.A."/>
            <person name="Upcroft P."/>
            <person name="White O."/>
            <person name="Salzberg S.L."/>
            <person name="Tang P."/>
            <person name="Chiu C.-H."/>
            <person name="Lee Y.-S."/>
            <person name="Embley T.M."/>
            <person name="Coombs G.H."/>
            <person name="Mottram J.C."/>
            <person name="Tachezy J."/>
            <person name="Fraser-Liggett C.M."/>
            <person name="Johnson P.J."/>
        </authorList>
    </citation>
    <scope>NUCLEOTIDE SEQUENCE [LARGE SCALE GENOMIC DNA]</scope>
    <source>
        <strain evidence="2">G3</strain>
    </source>
</reference>
<keyword evidence="3" id="KW-1185">Reference proteome</keyword>
<organism evidence="2 3">
    <name type="scientific">Trichomonas vaginalis (strain ATCC PRA-98 / G3)</name>
    <dbReference type="NCBI Taxonomy" id="412133"/>
    <lineage>
        <taxon>Eukaryota</taxon>
        <taxon>Metamonada</taxon>
        <taxon>Parabasalia</taxon>
        <taxon>Trichomonadida</taxon>
        <taxon>Trichomonadidae</taxon>
        <taxon>Trichomonas</taxon>
    </lineage>
</organism>